<sequence>MGVLFPTHFTELTQEISGISGFIFLSMKINHYSIKRENLWFYLGNKNESELSSQKKQPVN</sequence>
<proteinExistence type="predicted"/>
<reference evidence="1 2" key="1">
    <citation type="journal article" date="2013" name="Genome Announc.">
        <title>Draft Genome Sequence of the Psychrophilic and Alkaliphilic Rhodonellum psychrophilum Strain GCM71T.</title>
        <authorList>
            <person name="Hauptmann A.L."/>
            <person name="Glaring M.A."/>
            <person name="Hallin P.F."/>
            <person name="Prieme A."/>
            <person name="Stougaard P."/>
        </authorList>
    </citation>
    <scope>NUCLEOTIDE SEQUENCE [LARGE SCALE GENOMIC DNA]</scope>
    <source>
        <strain evidence="1 2">GCM71</strain>
    </source>
</reference>
<accession>U5BXL1</accession>
<evidence type="ECO:0000313" key="2">
    <source>
        <dbReference type="Proteomes" id="UP000016843"/>
    </source>
</evidence>
<dbReference type="AlphaFoldDB" id="U5BXL1"/>
<name>U5BXL1_9BACT</name>
<gene>
    <name evidence="1" type="ORF">P872_18670</name>
</gene>
<evidence type="ECO:0000313" key="1">
    <source>
        <dbReference type="EMBL" id="ERM82314.1"/>
    </source>
</evidence>
<keyword evidence="2" id="KW-1185">Reference proteome</keyword>
<organism evidence="1 2">
    <name type="scientific">Rhodonellum psychrophilum GCM71 = DSM 17998</name>
    <dbReference type="NCBI Taxonomy" id="1123057"/>
    <lineage>
        <taxon>Bacteria</taxon>
        <taxon>Pseudomonadati</taxon>
        <taxon>Bacteroidota</taxon>
        <taxon>Cytophagia</taxon>
        <taxon>Cytophagales</taxon>
        <taxon>Cytophagaceae</taxon>
        <taxon>Rhodonellum</taxon>
    </lineage>
</organism>
<dbReference type="Proteomes" id="UP000016843">
    <property type="component" value="Unassembled WGS sequence"/>
</dbReference>
<comment type="caution">
    <text evidence="1">The sequence shown here is derived from an EMBL/GenBank/DDBJ whole genome shotgun (WGS) entry which is preliminary data.</text>
</comment>
<dbReference type="EMBL" id="AWXR01000029">
    <property type="protein sequence ID" value="ERM82314.1"/>
    <property type="molecule type" value="Genomic_DNA"/>
</dbReference>
<protein>
    <submittedName>
        <fullName evidence="1">Uncharacterized protein</fullName>
    </submittedName>
</protein>